<dbReference type="Proteomes" id="UP000677228">
    <property type="component" value="Unassembled WGS sequence"/>
</dbReference>
<dbReference type="SUPFAM" id="SSF55729">
    <property type="entry name" value="Acyl-CoA N-acyltransferases (Nat)"/>
    <property type="match status" value="1"/>
</dbReference>
<dbReference type="AlphaFoldDB" id="A0A814EBK5"/>
<dbReference type="Proteomes" id="UP000681722">
    <property type="component" value="Unassembled WGS sequence"/>
</dbReference>
<sequence length="251" mass="29714">MVEKNLEKSALKNDNNYIDKIKTKSGKTYFIRDFCMEDRFDIQQLCSQERLEINVQVYRACFRNRFTYITLVVLMFLCMCLFNRILWAISLPPLLISSFLIYRISKMKSKLKTPLQHNYSDYIDKPNLRRILVVVENDNKNNCEQIIGFCAFSTFPLDRLAAFITHFYILSKYRRQGIGQKLLSVSREKVIDAKYRRLNIVCSRYQSNGIKYLLKNNFYLKDTWSTCVFVPRITDEQVLLTISPLIEKKGN</sequence>
<dbReference type="Pfam" id="PF00583">
    <property type="entry name" value="Acetyltransf_1"/>
    <property type="match status" value="1"/>
</dbReference>
<evidence type="ECO:0000313" key="7">
    <source>
        <dbReference type="Proteomes" id="UP000663829"/>
    </source>
</evidence>
<feature type="domain" description="N-acetyltransferase" evidence="2">
    <location>
        <begin position="89"/>
        <end position="225"/>
    </location>
</feature>
<dbReference type="PROSITE" id="PS51186">
    <property type="entry name" value="GNAT"/>
    <property type="match status" value="1"/>
</dbReference>
<feature type="transmembrane region" description="Helical" evidence="1">
    <location>
        <begin position="69"/>
        <end position="102"/>
    </location>
</feature>
<evidence type="ECO:0000313" key="4">
    <source>
        <dbReference type="EMBL" id="CAF0968679.1"/>
    </source>
</evidence>
<dbReference type="CDD" id="cd04301">
    <property type="entry name" value="NAT_SF"/>
    <property type="match status" value="1"/>
</dbReference>
<dbReference type="Proteomes" id="UP000663829">
    <property type="component" value="Unassembled WGS sequence"/>
</dbReference>
<dbReference type="Gene3D" id="3.40.630.30">
    <property type="match status" value="1"/>
</dbReference>
<dbReference type="OrthoDB" id="10007175at2759"/>
<dbReference type="EMBL" id="CAJOBC010002613">
    <property type="protein sequence ID" value="CAF3741926.1"/>
    <property type="molecule type" value="Genomic_DNA"/>
</dbReference>
<evidence type="ECO:0000313" key="3">
    <source>
        <dbReference type="EMBL" id="CAF0744105.1"/>
    </source>
</evidence>
<accession>A0A814EBK5</accession>
<reference evidence="4" key="1">
    <citation type="submission" date="2021-02" db="EMBL/GenBank/DDBJ databases">
        <authorList>
            <person name="Nowell W R."/>
        </authorList>
    </citation>
    <scope>NUCLEOTIDE SEQUENCE</scope>
</reference>
<keyword evidence="1" id="KW-1133">Transmembrane helix</keyword>
<keyword evidence="7" id="KW-1185">Reference proteome</keyword>
<dbReference type="InterPro" id="IPR000182">
    <property type="entry name" value="GNAT_dom"/>
</dbReference>
<evidence type="ECO:0000313" key="6">
    <source>
        <dbReference type="EMBL" id="CAF3741926.1"/>
    </source>
</evidence>
<dbReference type="InterPro" id="IPR016181">
    <property type="entry name" value="Acyl_CoA_acyltransferase"/>
</dbReference>
<dbReference type="EMBL" id="CAJNOK010000309">
    <property type="protein sequence ID" value="CAF0744105.1"/>
    <property type="molecule type" value="Genomic_DNA"/>
</dbReference>
<comment type="caution">
    <text evidence="4">The sequence shown here is derived from an EMBL/GenBank/DDBJ whole genome shotgun (WGS) entry which is preliminary data.</text>
</comment>
<dbReference type="EMBL" id="CAJOBA010000309">
    <property type="protein sequence ID" value="CAF3521937.1"/>
    <property type="molecule type" value="Genomic_DNA"/>
</dbReference>
<gene>
    <name evidence="4" type="ORF">GPM918_LOCUS12114</name>
    <name evidence="3" type="ORF">OVA965_LOCUS1620</name>
    <name evidence="6" type="ORF">SRO942_LOCUS12115</name>
    <name evidence="5" type="ORF">TMI583_LOCUS1620</name>
</gene>
<keyword evidence="1" id="KW-0812">Transmembrane</keyword>
<evidence type="ECO:0000313" key="5">
    <source>
        <dbReference type="EMBL" id="CAF3521937.1"/>
    </source>
</evidence>
<dbReference type="Proteomes" id="UP000682733">
    <property type="component" value="Unassembled WGS sequence"/>
</dbReference>
<dbReference type="EMBL" id="CAJNOQ010002613">
    <property type="protein sequence ID" value="CAF0968679.1"/>
    <property type="molecule type" value="Genomic_DNA"/>
</dbReference>
<evidence type="ECO:0000256" key="1">
    <source>
        <dbReference type="SAM" id="Phobius"/>
    </source>
</evidence>
<dbReference type="GO" id="GO:0016747">
    <property type="term" value="F:acyltransferase activity, transferring groups other than amino-acyl groups"/>
    <property type="evidence" value="ECO:0007669"/>
    <property type="project" value="InterPro"/>
</dbReference>
<keyword evidence="1" id="KW-0472">Membrane</keyword>
<organism evidence="4 7">
    <name type="scientific">Didymodactylos carnosus</name>
    <dbReference type="NCBI Taxonomy" id="1234261"/>
    <lineage>
        <taxon>Eukaryota</taxon>
        <taxon>Metazoa</taxon>
        <taxon>Spiralia</taxon>
        <taxon>Gnathifera</taxon>
        <taxon>Rotifera</taxon>
        <taxon>Eurotatoria</taxon>
        <taxon>Bdelloidea</taxon>
        <taxon>Philodinida</taxon>
        <taxon>Philodinidae</taxon>
        <taxon>Didymodactylos</taxon>
    </lineage>
</organism>
<protein>
    <recommendedName>
        <fullName evidence="2">N-acetyltransferase domain-containing protein</fullName>
    </recommendedName>
</protein>
<proteinExistence type="predicted"/>
<evidence type="ECO:0000259" key="2">
    <source>
        <dbReference type="PROSITE" id="PS51186"/>
    </source>
</evidence>
<name>A0A814EBK5_9BILA</name>